<evidence type="ECO:0000313" key="8">
    <source>
        <dbReference type="EMBL" id="HIR39856.1"/>
    </source>
</evidence>
<feature type="transmembrane region" description="Helical" evidence="6">
    <location>
        <begin position="398"/>
        <end position="415"/>
    </location>
</feature>
<feature type="transmembrane region" description="Helical" evidence="6">
    <location>
        <begin position="309"/>
        <end position="331"/>
    </location>
</feature>
<feature type="compositionally biased region" description="Low complexity" evidence="7">
    <location>
        <begin position="11"/>
        <end position="23"/>
    </location>
</feature>
<protein>
    <recommendedName>
        <fullName evidence="6">Phosphatidylglycerol lysyltransferase</fullName>
        <ecNumber evidence="6">2.3.2.3</ecNumber>
    </recommendedName>
    <alternativeName>
        <fullName evidence="6">Lysylphosphatidylglycerol synthase</fullName>
    </alternativeName>
</protein>
<dbReference type="GO" id="GO:0050071">
    <property type="term" value="F:phosphatidylglycerol lysyltransferase activity"/>
    <property type="evidence" value="ECO:0007669"/>
    <property type="project" value="UniProtKB-EC"/>
</dbReference>
<dbReference type="GO" id="GO:0046677">
    <property type="term" value="P:response to antibiotic"/>
    <property type="evidence" value="ECO:0007669"/>
    <property type="project" value="UniProtKB-KW"/>
</dbReference>
<feature type="transmembrane region" description="Helical" evidence="6">
    <location>
        <begin position="76"/>
        <end position="96"/>
    </location>
</feature>
<dbReference type="AlphaFoldDB" id="A0A9D1DBF8"/>
<keyword evidence="2" id="KW-1003">Cell membrane</keyword>
<comment type="similarity">
    <text evidence="6">Belongs to the LPG synthase family.</text>
</comment>
<dbReference type="EC" id="2.3.2.3" evidence="6"/>
<feature type="region of interest" description="Disordered" evidence="7">
    <location>
        <begin position="1"/>
        <end position="63"/>
    </location>
</feature>
<evidence type="ECO:0000256" key="3">
    <source>
        <dbReference type="ARBA" id="ARBA00022692"/>
    </source>
</evidence>
<dbReference type="EMBL" id="DVHB01000096">
    <property type="protein sequence ID" value="HIR39856.1"/>
    <property type="molecule type" value="Genomic_DNA"/>
</dbReference>
<feature type="transmembrane region" description="Helical" evidence="6">
    <location>
        <begin position="234"/>
        <end position="258"/>
    </location>
</feature>
<keyword evidence="6" id="KW-0808">Transferase</keyword>
<evidence type="ECO:0000313" key="9">
    <source>
        <dbReference type="Proteomes" id="UP000824179"/>
    </source>
</evidence>
<keyword evidence="5 6" id="KW-0472">Membrane</keyword>
<sequence length="434" mass="46647">MNTESKEITPAESASVAEEAGGDAAEKEMTAEESRTAVGGSSADGADGQAGGAADEPDAAEGGELKTAAPKRKRGWIWNIVLIVIIALGLWSLFGISGEITGEGGGMTFGEAMSNINLPGALLLVAVVLGVMIVDSLKFCIVNKAVINRVRPGVAIKTSFLGKFYDGITPFSTGGQPMQIYYMTTKGVSGADSSAIVLIRYFGSIFGFTALGAIFMILGVSLGYIDNVEVGKTLLMVCGWVGLSVNLILPVFIAFFVFMPKLAHKLTGWLIGLGAKLHIVKHKYRVMKKALKVVDDFTKSFKIIVKRPVLLILFLVCCFAENFLTFSVPYFVMNALSCELDGMFFMIMSLNVFATFGVSFIPTPGNSGVVEGMGVLAFNVAAGAALAWSVFFWRFSVYYIYIFIGIIMTVVDLIIKNIRSKKSVEYEKSGDSRN</sequence>
<feature type="compositionally biased region" description="Low complexity" evidence="7">
    <location>
        <begin position="37"/>
        <end position="47"/>
    </location>
</feature>
<dbReference type="InterPro" id="IPR022791">
    <property type="entry name" value="L-PG_synthase/AglD"/>
</dbReference>
<feature type="compositionally biased region" description="Basic and acidic residues" evidence="7">
    <location>
        <begin position="24"/>
        <end position="35"/>
    </location>
</feature>
<comment type="catalytic activity">
    <reaction evidence="6">
        <text>L-lysyl-tRNA(Lys) + a 1,2-diacyl-sn-glycero-3-phospho-(1'-sn-glycerol) = a 1,2-diacyl-sn-glycero-3-phospho-1'-(3'-O-L-lysyl)-sn-glycerol + tRNA(Lys)</text>
        <dbReference type="Rhea" id="RHEA:10668"/>
        <dbReference type="Rhea" id="RHEA-COMP:9696"/>
        <dbReference type="Rhea" id="RHEA-COMP:9697"/>
        <dbReference type="ChEBI" id="CHEBI:64716"/>
        <dbReference type="ChEBI" id="CHEBI:75792"/>
        <dbReference type="ChEBI" id="CHEBI:78442"/>
        <dbReference type="ChEBI" id="CHEBI:78529"/>
        <dbReference type="EC" id="2.3.2.3"/>
    </reaction>
</comment>
<evidence type="ECO:0000256" key="7">
    <source>
        <dbReference type="SAM" id="MobiDB-lite"/>
    </source>
</evidence>
<evidence type="ECO:0000256" key="2">
    <source>
        <dbReference type="ARBA" id="ARBA00022475"/>
    </source>
</evidence>
<organism evidence="8 9">
    <name type="scientific">Candidatus Coproplasma stercoripullorum</name>
    <dbReference type="NCBI Taxonomy" id="2840751"/>
    <lineage>
        <taxon>Bacteria</taxon>
        <taxon>Bacillati</taxon>
        <taxon>Bacillota</taxon>
        <taxon>Clostridia</taxon>
        <taxon>Eubacteriales</taxon>
        <taxon>Candidatus Coproplasma</taxon>
    </lineage>
</organism>
<reference evidence="8" key="2">
    <citation type="journal article" date="2021" name="PeerJ">
        <title>Extensive microbial diversity within the chicken gut microbiome revealed by metagenomics and culture.</title>
        <authorList>
            <person name="Gilroy R."/>
            <person name="Ravi A."/>
            <person name="Getino M."/>
            <person name="Pursley I."/>
            <person name="Horton D.L."/>
            <person name="Alikhan N.F."/>
            <person name="Baker D."/>
            <person name="Gharbi K."/>
            <person name="Hall N."/>
            <person name="Watson M."/>
            <person name="Adriaenssens E.M."/>
            <person name="Foster-Nyarko E."/>
            <person name="Jarju S."/>
            <person name="Secka A."/>
            <person name="Antonio M."/>
            <person name="Oren A."/>
            <person name="Chaudhuri R.R."/>
            <person name="La Ragione R."/>
            <person name="Hildebrand F."/>
            <person name="Pallen M.J."/>
        </authorList>
    </citation>
    <scope>NUCLEOTIDE SEQUENCE</scope>
    <source>
        <strain evidence="8">ChiW25-3613</strain>
    </source>
</reference>
<comment type="subcellular location">
    <subcellularLocation>
        <location evidence="1 6">Cell membrane</location>
        <topology evidence="1 6">Multi-pass membrane protein</topology>
    </subcellularLocation>
</comment>
<evidence type="ECO:0000256" key="1">
    <source>
        <dbReference type="ARBA" id="ARBA00004651"/>
    </source>
</evidence>
<dbReference type="Pfam" id="PF03706">
    <property type="entry name" value="LPG_synthase_TM"/>
    <property type="match status" value="1"/>
</dbReference>
<feature type="transmembrane region" description="Helical" evidence="6">
    <location>
        <begin position="201"/>
        <end position="222"/>
    </location>
</feature>
<feature type="transmembrane region" description="Helical" evidence="6">
    <location>
        <begin position="373"/>
        <end position="392"/>
    </location>
</feature>
<dbReference type="Proteomes" id="UP000824179">
    <property type="component" value="Unassembled WGS sequence"/>
</dbReference>
<comment type="function">
    <text evidence="6">Catalyzes the transfer of a lysyl group from L-lysyl-tRNA(Lys) to membrane-bound phosphatidylglycerol (PG), which produces lysylphosphatidylglycerol (LPG), a major component of the bacterial membrane with a positive net charge. LPG synthesis contributes to bacterial virulence as it is involved in the resistance mechanism against cationic antimicrobial peptides (CAMP) produces by the host's immune system (defensins, cathelicidins) and by the competing microorganisms.</text>
</comment>
<feature type="transmembrane region" description="Helical" evidence="6">
    <location>
        <begin position="343"/>
        <end position="361"/>
    </location>
</feature>
<dbReference type="PANTHER" id="PTHR37693">
    <property type="entry name" value="PHOSPHATIDYLGLYCEROL LYSYLTRANSFERASE"/>
    <property type="match status" value="1"/>
</dbReference>
<keyword evidence="4 6" id="KW-1133">Transmembrane helix</keyword>
<accession>A0A9D1DBF8</accession>
<evidence type="ECO:0000256" key="4">
    <source>
        <dbReference type="ARBA" id="ARBA00022989"/>
    </source>
</evidence>
<gene>
    <name evidence="6" type="primary">mprF</name>
    <name evidence="8" type="ORF">IAB90_05680</name>
</gene>
<comment type="caution">
    <text evidence="8">The sequence shown here is derived from an EMBL/GenBank/DDBJ whole genome shotgun (WGS) entry which is preliminary data.</text>
</comment>
<dbReference type="NCBIfam" id="TIGR00374">
    <property type="entry name" value="flippase-like domain"/>
    <property type="match status" value="1"/>
</dbReference>
<keyword evidence="6" id="KW-0046">Antibiotic resistance</keyword>
<keyword evidence="6" id="KW-0443">Lipid metabolism</keyword>
<reference evidence="8" key="1">
    <citation type="submission" date="2020-10" db="EMBL/GenBank/DDBJ databases">
        <authorList>
            <person name="Gilroy R."/>
        </authorList>
    </citation>
    <scope>NUCLEOTIDE SEQUENCE</scope>
    <source>
        <strain evidence="8">ChiW25-3613</strain>
    </source>
</reference>
<name>A0A9D1DBF8_9FIRM</name>
<evidence type="ECO:0000256" key="5">
    <source>
        <dbReference type="ARBA" id="ARBA00023136"/>
    </source>
</evidence>
<proteinExistence type="inferred from homology"/>
<feature type="transmembrane region" description="Helical" evidence="6">
    <location>
        <begin position="116"/>
        <end position="134"/>
    </location>
</feature>
<evidence type="ECO:0000256" key="6">
    <source>
        <dbReference type="RuleBase" id="RU363042"/>
    </source>
</evidence>
<dbReference type="PANTHER" id="PTHR37693:SF1">
    <property type="entry name" value="INTEGRAL MEMBRANE PROTEIN"/>
    <property type="match status" value="1"/>
</dbReference>
<dbReference type="GO" id="GO:0006629">
    <property type="term" value="P:lipid metabolic process"/>
    <property type="evidence" value="ECO:0007669"/>
    <property type="project" value="UniProtKB-KW"/>
</dbReference>
<keyword evidence="3 6" id="KW-0812">Transmembrane</keyword>
<dbReference type="GO" id="GO:0005886">
    <property type="term" value="C:plasma membrane"/>
    <property type="evidence" value="ECO:0007669"/>
    <property type="project" value="UniProtKB-SubCell"/>
</dbReference>